<reference evidence="1 2" key="1">
    <citation type="submission" date="2023-03" db="EMBL/GenBank/DDBJ databases">
        <title>Complete genome sequence of Tepidibacter sp. SWIR-1, isolated from a deep-sea hydrothermal vent.</title>
        <authorList>
            <person name="Li X."/>
        </authorList>
    </citation>
    <scope>NUCLEOTIDE SEQUENCE [LARGE SCALE GENOMIC DNA]</scope>
    <source>
        <strain evidence="1 2">SWIR-1</strain>
    </source>
</reference>
<dbReference type="EMBL" id="CP120733">
    <property type="protein sequence ID" value="WFD10271.1"/>
    <property type="molecule type" value="Genomic_DNA"/>
</dbReference>
<dbReference type="Proteomes" id="UP001222800">
    <property type="component" value="Chromosome"/>
</dbReference>
<proteinExistence type="predicted"/>
<dbReference type="RefSeq" id="WP_277732248.1">
    <property type="nucleotide sequence ID" value="NZ_CP120733.1"/>
</dbReference>
<dbReference type="PANTHER" id="PTHR38455">
    <property type="entry name" value="HYPOTHETICAL CYTOSOLIC PROTEIN"/>
    <property type="match status" value="1"/>
</dbReference>
<keyword evidence="2" id="KW-1185">Reference proteome</keyword>
<name>A0ABY8EBH6_9FIRM</name>
<organism evidence="1 2">
    <name type="scientific">Tepidibacter hydrothermalis</name>
    <dbReference type="NCBI Taxonomy" id="3036126"/>
    <lineage>
        <taxon>Bacteria</taxon>
        <taxon>Bacillati</taxon>
        <taxon>Bacillota</taxon>
        <taxon>Clostridia</taxon>
        <taxon>Peptostreptococcales</taxon>
        <taxon>Peptostreptococcaceae</taxon>
        <taxon>Tepidibacter</taxon>
    </lineage>
</organism>
<dbReference type="PANTHER" id="PTHR38455:SF1">
    <property type="entry name" value="DUF951 DOMAIN-CONTAINING PROTEIN"/>
    <property type="match status" value="1"/>
</dbReference>
<evidence type="ECO:0000313" key="1">
    <source>
        <dbReference type="EMBL" id="WFD10271.1"/>
    </source>
</evidence>
<evidence type="ECO:0000313" key="2">
    <source>
        <dbReference type="Proteomes" id="UP001222800"/>
    </source>
</evidence>
<dbReference type="PIRSF" id="PIRSF037263">
    <property type="entry name" value="DUF951_bac"/>
    <property type="match status" value="1"/>
</dbReference>
<dbReference type="Pfam" id="PF06107">
    <property type="entry name" value="DUF951"/>
    <property type="match status" value="1"/>
</dbReference>
<protein>
    <submittedName>
        <fullName evidence="1">DUF951 domain-containing protein</fullName>
    </submittedName>
</protein>
<sequence>MPMKIEVGDKVVLKKNHPCGGNTFEIMRCGMDFRIKCENCNKQLWIERSELEKRIKNLTKKLDER</sequence>
<dbReference type="InterPro" id="IPR009296">
    <property type="entry name" value="DUF951"/>
</dbReference>
<accession>A0ABY8EBH6</accession>
<gene>
    <name evidence="1" type="ORF">P4S50_18250</name>
</gene>